<keyword evidence="1" id="KW-0175">Coiled coil</keyword>
<organism evidence="3 4">
    <name type="scientific">Colocasia esculenta</name>
    <name type="common">Wild taro</name>
    <name type="synonym">Arum esculentum</name>
    <dbReference type="NCBI Taxonomy" id="4460"/>
    <lineage>
        <taxon>Eukaryota</taxon>
        <taxon>Viridiplantae</taxon>
        <taxon>Streptophyta</taxon>
        <taxon>Embryophyta</taxon>
        <taxon>Tracheophyta</taxon>
        <taxon>Spermatophyta</taxon>
        <taxon>Magnoliopsida</taxon>
        <taxon>Liliopsida</taxon>
        <taxon>Araceae</taxon>
        <taxon>Aroideae</taxon>
        <taxon>Colocasieae</taxon>
        <taxon>Colocasia</taxon>
    </lineage>
</organism>
<evidence type="ECO:0000256" key="2">
    <source>
        <dbReference type="SAM" id="MobiDB-lite"/>
    </source>
</evidence>
<reference evidence="3" key="1">
    <citation type="submission" date="2017-07" db="EMBL/GenBank/DDBJ databases">
        <title>Taro Niue Genome Assembly and Annotation.</title>
        <authorList>
            <person name="Atibalentja N."/>
            <person name="Keating K."/>
            <person name="Fields C.J."/>
        </authorList>
    </citation>
    <scope>NUCLEOTIDE SEQUENCE</scope>
    <source>
        <strain evidence="3">Niue_2</strain>
        <tissue evidence="3">Leaf</tissue>
    </source>
</reference>
<evidence type="ECO:0000256" key="1">
    <source>
        <dbReference type="SAM" id="Coils"/>
    </source>
</evidence>
<proteinExistence type="predicted"/>
<name>A0A843TI37_COLES</name>
<protein>
    <recommendedName>
        <fullName evidence="5">CCHC-type domain-containing protein</fullName>
    </recommendedName>
</protein>
<sequence>MCFRNLTSTMAAERAQLRDMQHTIQQLTQALLQAARANNNNNNNRAAGDLHRNFRNLNPPRFSGTTDPDEAENWLKETEQMVRRAQCLEDATELTEHIKGRMFRKEQTSGALSKPTNGKKRPLSITDGPSQERKPKIPTTIAPNNKPRCKHCDKLGHTTDECWRKAVTMCQIDPPRKKTKNLFSGLGPPPEVATARYAVISEVATPESDAL</sequence>
<gene>
    <name evidence="3" type="ORF">Taro_004415</name>
</gene>
<evidence type="ECO:0000313" key="4">
    <source>
        <dbReference type="Proteomes" id="UP000652761"/>
    </source>
</evidence>
<feature type="coiled-coil region" evidence="1">
    <location>
        <begin position="10"/>
        <end position="37"/>
    </location>
</feature>
<feature type="region of interest" description="Disordered" evidence="2">
    <location>
        <begin position="45"/>
        <end position="69"/>
    </location>
</feature>
<keyword evidence="4" id="KW-1185">Reference proteome</keyword>
<dbReference type="OrthoDB" id="786614at2759"/>
<comment type="caution">
    <text evidence="3">The sequence shown here is derived from an EMBL/GenBank/DDBJ whole genome shotgun (WGS) entry which is preliminary data.</text>
</comment>
<dbReference type="EMBL" id="NMUH01000119">
    <property type="protein sequence ID" value="MQL72092.1"/>
    <property type="molecule type" value="Genomic_DNA"/>
</dbReference>
<evidence type="ECO:0000313" key="3">
    <source>
        <dbReference type="EMBL" id="MQL72092.1"/>
    </source>
</evidence>
<feature type="region of interest" description="Disordered" evidence="2">
    <location>
        <begin position="103"/>
        <end position="144"/>
    </location>
</feature>
<dbReference type="AlphaFoldDB" id="A0A843TI37"/>
<accession>A0A843TI37</accession>
<evidence type="ECO:0008006" key="5">
    <source>
        <dbReference type="Google" id="ProtNLM"/>
    </source>
</evidence>
<dbReference type="Proteomes" id="UP000652761">
    <property type="component" value="Unassembled WGS sequence"/>
</dbReference>